<accession>A0A2Z2NKW3</accession>
<dbReference type="Proteomes" id="UP000250079">
    <property type="component" value="Chromosome"/>
</dbReference>
<protein>
    <submittedName>
        <fullName evidence="2">Uncharacterized protein</fullName>
    </submittedName>
</protein>
<dbReference type="EMBL" id="CP018632">
    <property type="protein sequence ID" value="ASJ70641.1"/>
    <property type="molecule type" value="Genomic_DNA"/>
</dbReference>
<proteinExistence type="predicted"/>
<feature type="compositionally biased region" description="Acidic residues" evidence="1">
    <location>
        <begin position="218"/>
        <end position="227"/>
    </location>
</feature>
<keyword evidence="3" id="KW-1185">Reference proteome</keyword>
<feature type="region of interest" description="Disordered" evidence="1">
    <location>
        <begin position="210"/>
        <end position="247"/>
    </location>
</feature>
<feature type="region of interest" description="Disordered" evidence="1">
    <location>
        <begin position="66"/>
        <end position="86"/>
    </location>
</feature>
<evidence type="ECO:0000313" key="3">
    <source>
        <dbReference type="Proteomes" id="UP000250079"/>
    </source>
</evidence>
<evidence type="ECO:0000313" key="2">
    <source>
        <dbReference type="EMBL" id="ASJ70641.1"/>
    </source>
</evidence>
<reference evidence="2 3" key="1">
    <citation type="submission" date="2016-12" db="EMBL/GenBank/DDBJ databases">
        <authorList>
            <person name="Song W.-J."/>
            <person name="Kurnit D.M."/>
        </authorList>
    </citation>
    <scope>NUCLEOTIDE SEQUENCE [LARGE SCALE GENOMIC DNA]</scope>
    <source>
        <strain evidence="2 3">IMCC3135</strain>
    </source>
</reference>
<dbReference type="AlphaFoldDB" id="A0A2Z2NKW3"/>
<sequence>MPRLSTFAMHEPQERPITLLACIGMKSVVLFGLIVPNGKITMSTKLLTKAVAVSLMLTLVACSDNDDSDNGSSDFNPDLDSNITPGIPGGDTTSIAGLWDGSTTVDEVENTVYWNIASNGVLTRYDYQQDGTADSSGENCYVIGDPITLTPEGGDSYSIADVASTIVRSDDNLTVTLAEEDKNDLDEDGDVTENLTLDLTLLTTPTLADLNSCSSEEAAPETDEETGNDSPNLDDQAGSGLPSFGADRPTMSTLDCEYEGGTIVGDIGDGSINDADYRCESGQSPIANILDPDGVPVHTEGAVCCV</sequence>
<dbReference type="KEGG" id="gai:IMCC3135_02640"/>
<evidence type="ECO:0000256" key="1">
    <source>
        <dbReference type="SAM" id="MobiDB-lite"/>
    </source>
</evidence>
<organism evidence="2 3">
    <name type="scientific">Granulosicoccus antarcticus IMCC3135</name>
    <dbReference type="NCBI Taxonomy" id="1192854"/>
    <lineage>
        <taxon>Bacteria</taxon>
        <taxon>Pseudomonadati</taxon>
        <taxon>Pseudomonadota</taxon>
        <taxon>Gammaproteobacteria</taxon>
        <taxon>Chromatiales</taxon>
        <taxon>Granulosicoccaceae</taxon>
        <taxon>Granulosicoccus</taxon>
    </lineage>
</organism>
<gene>
    <name evidence="2" type="ORF">IMCC3135_02640</name>
</gene>
<name>A0A2Z2NKW3_9GAMM</name>